<feature type="domain" description="PAC" evidence="14">
    <location>
        <begin position="121"/>
        <end position="173"/>
    </location>
</feature>
<keyword evidence="9" id="KW-0067">ATP-binding</keyword>
<evidence type="ECO:0000256" key="4">
    <source>
        <dbReference type="ARBA" id="ARBA00022475"/>
    </source>
</evidence>
<dbReference type="FunFam" id="3.30.565.10:FF:000023">
    <property type="entry name" value="PAS domain-containing sensor histidine kinase"/>
    <property type="match status" value="1"/>
</dbReference>
<evidence type="ECO:0000259" key="13">
    <source>
        <dbReference type="PROSITE" id="PS50109"/>
    </source>
</evidence>
<dbReference type="InterPro" id="IPR003594">
    <property type="entry name" value="HATPase_dom"/>
</dbReference>
<organism evidence="15 16">
    <name type="scientific">Mangrovivirga cuniculi</name>
    <dbReference type="NCBI Taxonomy" id="2715131"/>
    <lineage>
        <taxon>Bacteria</taxon>
        <taxon>Pseudomonadati</taxon>
        <taxon>Bacteroidota</taxon>
        <taxon>Cytophagia</taxon>
        <taxon>Cytophagales</taxon>
        <taxon>Mangrovivirgaceae</taxon>
        <taxon>Mangrovivirga</taxon>
    </lineage>
</organism>
<evidence type="ECO:0000256" key="9">
    <source>
        <dbReference type="ARBA" id="ARBA00022840"/>
    </source>
</evidence>
<dbReference type="InterPro" id="IPR000014">
    <property type="entry name" value="PAS"/>
</dbReference>
<dbReference type="InterPro" id="IPR000700">
    <property type="entry name" value="PAS-assoc_C"/>
</dbReference>
<comment type="catalytic activity">
    <reaction evidence="1">
        <text>ATP + protein L-histidine = ADP + protein N-phospho-L-histidine.</text>
        <dbReference type="EC" id="2.7.13.3"/>
    </reaction>
</comment>
<dbReference type="PANTHER" id="PTHR43711:SF1">
    <property type="entry name" value="HISTIDINE KINASE 1"/>
    <property type="match status" value="1"/>
</dbReference>
<feature type="domain" description="Histidine kinase" evidence="13">
    <location>
        <begin position="191"/>
        <end position="409"/>
    </location>
</feature>
<evidence type="ECO:0000259" key="14">
    <source>
        <dbReference type="PROSITE" id="PS50113"/>
    </source>
</evidence>
<keyword evidence="10" id="KW-0902">Two-component regulatory system</keyword>
<feature type="coiled-coil region" evidence="12">
    <location>
        <begin position="1"/>
        <end position="35"/>
    </location>
</feature>
<keyword evidence="8" id="KW-0418">Kinase</keyword>
<keyword evidence="6" id="KW-0808">Transferase</keyword>
<evidence type="ECO:0000313" key="16">
    <source>
        <dbReference type="Proteomes" id="UP000298616"/>
    </source>
</evidence>
<dbReference type="EMBL" id="CP028923">
    <property type="protein sequence ID" value="QCK16185.1"/>
    <property type="molecule type" value="Genomic_DNA"/>
</dbReference>
<keyword evidence="11" id="KW-0472">Membrane</keyword>
<accession>A0A4D7JZQ0</accession>
<dbReference type="InterPro" id="IPR036890">
    <property type="entry name" value="HATPase_C_sf"/>
</dbReference>
<evidence type="ECO:0000256" key="2">
    <source>
        <dbReference type="ARBA" id="ARBA00004236"/>
    </source>
</evidence>
<protein>
    <recommendedName>
        <fullName evidence="3">histidine kinase</fullName>
        <ecNumber evidence="3">2.7.13.3</ecNumber>
    </recommendedName>
</protein>
<dbReference type="Gene3D" id="1.10.287.130">
    <property type="match status" value="1"/>
</dbReference>
<dbReference type="NCBIfam" id="TIGR00229">
    <property type="entry name" value="sensory_box"/>
    <property type="match status" value="1"/>
</dbReference>
<dbReference type="AlphaFoldDB" id="A0A4D7JZQ0"/>
<dbReference type="InterPro" id="IPR005467">
    <property type="entry name" value="His_kinase_dom"/>
</dbReference>
<evidence type="ECO:0000313" key="15">
    <source>
        <dbReference type="EMBL" id="QCK16185.1"/>
    </source>
</evidence>
<dbReference type="SMART" id="SM00388">
    <property type="entry name" value="HisKA"/>
    <property type="match status" value="1"/>
</dbReference>
<dbReference type="InterPro" id="IPR013656">
    <property type="entry name" value="PAS_4"/>
</dbReference>
<dbReference type="GO" id="GO:0005886">
    <property type="term" value="C:plasma membrane"/>
    <property type="evidence" value="ECO:0007669"/>
    <property type="project" value="UniProtKB-SubCell"/>
</dbReference>
<dbReference type="CDD" id="cd00130">
    <property type="entry name" value="PAS"/>
    <property type="match status" value="1"/>
</dbReference>
<dbReference type="Proteomes" id="UP000298616">
    <property type="component" value="Chromosome"/>
</dbReference>
<dbReference type="SUPFAM" id="SSF55785">
    <property type="entry name" value="PYP-like sensor domain (PAS domain)"/>
    <property type="match status" value="1"/>
</dbReference>
<keyword evidence="12" id="KW-0175">Coiled coil</keyword>
<dbReference type="PRINTS" id="PR00344">
    <property type="entry name" value="BCTRLSENSOR"/>
</dbReference>
<keyword evidence="7" id="KW-0547">Nucleotide-binding</keyword>
<sequence>MTDYELKCAVLEAENKELKEKLTRLERKLNNSNSFNKSERFLKSILDHSPTAIGICEAPDGRITYVNDAVWNFRGETDASLTDITIEEYVNSWRIFSPEGREYTGAEMPMARSLIEGIVIKNEEFIIQLDDGTRKWGAIWSAPIYDDKNNIIAAIAIFDDITHRKTMENKIKKSEEYLNRLNSTKDKFFSIIAHDLRSPFSSILGLANLLEKQVKENNLDGIEEYSRLIKKSTKKAIELLENLIQWSRTQSDTITMAPENIDLKNLIPHVIGLLKYHAKQKYIDIKCDIPDKSKVKADPKMLRTILRNLISNAIKFTRENGEINIKVEDQKSEYHVIIADNGVGIPKDKFEKLFNIEESTSMPGTKNETGTGLGLILCKEFVEKHGGNIWVDSMPGKGSTFTFTIPKKEI</sequence>
<dbReference type="InterPro" id="IPR050736">
    <property type="entry name" value="Sensor_HK_Regulatory"/>
</dbReference>
<dbReference type="InterPro" id="IPR001610">
    <property type="entry name" value="PAC"/>
</dbReference>
<dbReference type="SUPFAM" id="SSF55874">
    <property type="entry name" value="ATPase domain of HSP90 chaperone/DNA topoisomerase II/histidine kinase"/>
    <property type="match status" value="1"/>
</dbReference>
<comment type="subcellular location">
    <subcellularLocation>
        <location evidence="2">Cell membrane</location>
    </subcellularLocation>
</comment>
<dbReference type="InterPro" id="IPR036097">
    <property type="entry name" value="HisK_dim/P_sf"/>
</dbReference>
<dbReference type="InterPro" id="IPR035965">
    <property type="entry name" value="PAS-like_dom_sf"/>
</dbReference>
<evidence type="ECO:0000256" key="11">
    <source>
        <dbReference type="ARBA" id="ARBA00023136"/>
    </source>
</evidence>
<keyword evidence="5" id="KW-0597">Phosphoprotein</keyword>
<dbReference type="SMART" id="SM00086">
    <property type="entry name" value="PAC"/>
    <property type="match status" value="1"/>
</dbReference>
<dbReference type="PROSITE" id="PS50113">
    <property type="entry name" value="PAC"/>
    <property type="match status" value="1"/>
</dbReference>
<evidence type="ECO:0000256" key="7">
    <source>
        <dbReference type="ARBA" id="ARBA00022741"/>
    </source>
</evidence>
<proteinExistence type="predicted"/>
<dbReference type="Pfam" id="PF00512">
    <property type="entry name" value="HisKA"/>
    <property type="match status" value="1"/>
</dbReference>
<dbReference type="RefSeq" id="WP_137091780.1">
    <property type="nucleotide sequence ID" value="NZ_CP028923.1"/>
</dbReference>
<dbReference type="GO" id="GO:0005524">
    <property type="term" value="F:ATP binding"/>
    <property type="evidence" value="ECO:0007669"/>
    <property type="project" value="UniProtKB-KW"/>
</dbReference>
<evidence type="ECO:0000256" key="5">
    <source>
        <dbReference type="ARBA" id="ARBA00022553"/>
    </source>
</evidence>
<keyword evidence="16" id="KW-1185">Reference proteome</keyword>
<evidence type="ECO:0000256" key="1">
    <source>
        <dbReference type="ARBA" id="ARBA00000085"/>
    </source>
</evidence>
<dbReference type="EC" id="2.7.13.3" evidence="3"/>
<dbReference type="GO" id="GO:0000155">
    <property type="term" value="F:phosphorelay sensor kinase activity"/>
    <property type="evidence" value="ECO:0007669"/>
    <property type="project" value="InterPro"/>
</dbReference>
<dbReference type="InterPro" id="IPR003661">
    <property type="entry name" value="HisK_dim/P_dom"/>
</dbReference>
<dbReference type="InterPro" id="IPR004358">
    <property type="entry name" value="Sig_transdc_His_kin-like_C"/>
</dbReference>
<dbReference type="Gene3D" id="3.30.565.10">
    <property type="entry name" value="Histidine kinase-like ATPase, C-terminal domain"/>
    <property type="match status" value="1"/>
</dbReference>
<dbReference type="KEGG" id="fpf:DCC35_16260"/>
<dbReference type="PANTHER" id="PTHR43711">
    <property type="entry name" value="TWO-COMPONENT HISTIDINE KINASE"/>
    <property type="match status" value="1"/>
</dbReference>
<dbReference type="OrthoDB" id="9757990at2"/>
<dbReference type="Gene3D" id="3.30.450.20">
    <property type="entry name" value="PAS domain"/>
    <property type="match status" value="1"/>
</dbReference>
<evidence type="ECO:0000256" key="12">
    <source>
        <dbReference type="SAM" id="Coils"/>
    </source>
</evidence>
<keyword evidence="4" id="KW-1003">Cell membrane</keyword>
<gene>
    <name evidence="15" type="ORF">DCC35_16260</name>
</gene>
<name>A0A4D7JZQ0_9BACT</name>
<dbReference type="Pfam" id="PF02518">
    <property type="entry name" value="HATPase_c"/>
    <property type="match status" value="1"/>
</dbReference>
<evidence type="ECO:0000256" key="6">
    <source>
        <dbReference type="ARBA" id="ARBA00022679"/>
    </source>
</evidence>
<dbReference type="Pfam" id="PF08448">
    <property type="entry name" value="PAS_4"/>
    <property type="match status" value="1"/>
</dbReference>
<reference evidence="15 16" key="1">
    <citation type="submission" date="2018-04" db="EMBL/GenBank/DDBJ databases">
        <title>Complete genome uncultured novel isolate.</title>
        <authorList>
            <person name="Merlino G."/>
        </authorList>
    </citation>
    <scope>NUCLEOTIDE SEQUENCE [LARGE SCALE GENOMIC DNA]</scope>
    <source>
        <strain evidence="16">R1DC9</strain>
    </source>
</reference>
<evidence type="ECO:0000256" key="10">
    <source>
        <dbReference type="ARBA" id="ARBA00023012"/>
    </source>
</evidence>
<dbReference type="SUPFAM" id="SSF47384">
    <property type="entry name" value="Homodimeric domain of signal transducing histidine kinase"/>
    <property type="match status" value="1"/>
</dbReference>
<dbReference type="SMART" id="SM00387">
    <property type="entry name" value="HATPase_c"/>
    <property type="match status" value="1"/>
</dbReference>
<evidence type="ECO:0000256" key="8">
    <source>
        <dbReference type="ARBA" id="ARBA00022777"/>
    </source>
</evidence>
<dbReference type="CDD" id="cd00082">
    <property type="entry name" value="HisKA"/>
    <property type="match status" value="1"/>
</dbReference>
<evidence type="ECO:0000256" key="3">
    <source>
        <dbReference type="ARBA" id="ARBA00012438"/>
    </source>
</evidence>
<dbReference type="PROSITE" id="PS50109">
    <property type="entry name" value="HIS_KIN"/>
    <property type="match status" value="1"/>
</dbReference>